<reference evidence="1 2" key="1">
    <citation type="submission" date="2017-03" db="EMBL/GenBank/DDBJ databases">
        <authorList>
            <person name="Afonso C.L."/>
            <person name="Miller P.J."/>
            <person name="Scott M.A."/>
            <person name="Spackman E."/>
            <person name="Goraichik I."/>
            <person name="Dimitrov K.M."/>
            <person name="Suarez D.L."/>
            <person name="Swayne D.E."/>
        </authorList>
    </citation>
    <scope>NUCLEOTIDE SEQUENCE [LARGE SCALE GENOMIC DNA]</scope>
    <source>
        <strain evidence="1 2">CECT 7751</strain>
    </source>
</reference>
<proteinExistence type="predicted"/>
<dbReference type="RefSeq" id="WP_085889749.1">
    <property type="nucleotide sequence ID" value="NZ_FWFN01000009.1"/>
</dbReference>
<keyword evidence="2" id="KW-1185">Reference proteome</keyword>
<name>A0A1X7A4D1_9RHOB</name>
<dbReference type="EMBL" id="FWFN01000009">
    <property type="protein sequence ID" value="SLN70374.1"/>
    <property type="molecule type" value="Genomic_DNA"/>
</dbReference>
<evidence type="ECO:0000313" key="2">
    <source>
        <dbReference type="Proteomes" id="UP000193963"/>
    </source>
</evidence>
<accession>A0A1X7A4D1</accession>
<protein>
    <submittedName>
        <fullName evidence="1">Uncharacterized protein</fullName>
    </submittedName>
</protein>
<gene>
    <name evidence="1" type="ORF">PSM7751_03722</name>
</gene>
<evidence type="ECO:0000313" key="1">
    <source>
        <dbReference type="EMBL" id="SLN70374.1"/>
    </source>
</evidence>
<organism evidence="1 2">
    <name type="scientific">Pseudooceanicola marinus</name>
    <dbReference type="NCBI Taxonomy" id="396013"/>
    <lineage>
        <taxon>Bacteria</taxon>
        <taxon>Pseudomonadati</taxon>
        <taxon>Pseudomonadota</taxon>
        <taxon>Alphaproteobacteria</taxon>
        <taxon>Rhodobacterales</taxon>
        <taxon>Paracoccaceae</taxon>
        <taxon>Pseudooceanicola</taxon>
    </lineage>
</organism>
<sequence length="279" mass="28836">MGFHIGAGAMAGDLSRALSSARILPATACAVPVGVSWSNMAIAGDATYPEAITSAFLHERGRVVNPSAVARADLSLGAAVTIDAVTVAAHDLGVTGAEISIEGEEPGGAVIEILGRQTVADNRPLLVCFPPRSLVSLSLLIHASGGAAAASAVGFFGGGRAVAMDSPSRWAEGPPAPVVGLRRVSTITSARREPLGMVLDRAGGSRSFSWPWLAEEFTRSEMPALRDALALGWFVIAERPEDAPGDTFLGWVFGDVAEPAPTGQADLHSWSLKAEIYLA</sequence>
<dbReference type="AlphaFoldDB" id="A0A1X7A4D1"/>
<dbReference type="Proteomes" id="UP000193963">
    <property type="component" value="Unassembled WGS sequence"/>
</dbReference>